<dbReference type="eggNOG" id="KOG2990">
    <property type="taxonomic scope" value="Eukaryota"/>
</dbReference>
<dbReference type="InterPro" id="IPR007590">
    <property type="entry name" value="Saf4/Yju2"/>
</dbReference>
<feature type="transmembrane region" description="Helical" evidence="3">
    <location>
        <begin position="125"/>
        <end position="145"/>
    </location>
</feature>
<keyword evidence="3" id="KW-1133">Transmembrane helix</keyword>
<proteinExistence type="inferred from homology"/>
<dbReference type="GeneID" id="9616319"/>
<dbReference type="OrthoDB" id="360327at2759"/>
<dbReference type="GO" id="GO:0000398">
    <property type="term" value="P:mRNA splicing, via spliceosome"/>
    <property type="evidence" value="ECO:0007669"/>
    <property type="project" value="InterPro"/>
</dbReference>
<dbReference type="Proteomes" id="UP000001058">
    <property type="component" value="Unassembled WGS sequence"/>
</dbReference>
<protein>
    <recommendedName>
        <fullName evidence="6">Coiled-coil domain-containing protein 130</fullName>
    </recommendedName>
</protein>
<feature type="region of interest" description="Disordered" evidence="2">
    <location>
        <begin position="304"/>
        <end position="446"/>
    </location>
</feature>
<evidence type="ECO:0000256" key="3">
    <source>
        <dbReference type="SAM" id="Phobius"/>
    </source>
</evidence>
<evidence type="ECO:0000313" key="5">
    <source>
        <dbReference type="Proteomes" id="UP000001058"/>
    </source>
</evidence>
<evidence type="ECO:0008006" key="6">
    <source>
        <dbReference type="Google" id="ProtNLM"/>
    </source>
</evidence>
<reference evidence="4 5" key="1">
    <citation type="journal article" date="2010" name="Science">
        <title>Genomic analysis of organismal complexity in the multicellular green alga Volvox carteri.</title>
        <authorList>
            <person name="Prochnik S.E."/>
            <person name="Umen J."/>
            <person name="Nedelcu A.M."/>
            <person name="Hallmann A."/>
            <person name="Miller S.M."/>
            <person name="Nishii I."/>
            <person name="Ferris P."/>
            <person name="Kuo A."/>
            <person name="Mitros T."/>
            <person name="Fritz-Laylin L.K."/>
            <person name="Hellsten U."/>
            <person name="Chapman J."/>
            <person name="Simakov O."/>
            <person name="Rensing S.A."/>
            <person name="Terry A."/>
            <person name="Pangilinan J."/>
            <person name="Kapitonov V."/>
            <person name="Jurka J."/>
            <person name="Salamov A."/>
            <person name="Shapiro H."/>
            <person name="Schmutz J."/>
            <person name="Grimwood J."/>
            <person name="Lindquist E."/>
            <person name="Lucas S."/>
            <person name="Grigoriev I.V."/>
            <person name="Schmitt R."/>
            <person name="Kirk D."/>
            <person name="Rokhsar D.S."/>
        </authorList>
    </citation>
    <scope>NUCLEOTIDE SEQUENCE [LARGE SCALE GENOMIC DNA]</scope>
    <source>
        <strain evidence="5">f. Nagariensis / Eve</strain>
    </source>
</reference>
<dbReference type="PANTHER" id="PTHR12111">
    <property type="entry name" value="SPLICING FACTOR YJU2"/>
    <property type="match status" value="1"/>
</dbReference>
<evidence type="ECO:0000256" key="2">
    <source>
        <dbReference type="SAM" id="MobiDB-lite"/>
    </source>
</evidence>
<organism evidence="5">
    <name type="scientific">Volvox carteri f. nagariensis</name>
    <dbReference type="NCBI Taxonomy" id="3068"/>
    <lineage>
        <taxon>Eukaryota</taxon>
        <taxon>Viridiplantae</taxon>
        <taxon>Chlorophyta</taxon>
        <taxon>core chlorophytes</taxon>
        <taxon>Chlorophyceae</taxon>
        <taxon>CS clade</taxon>
        <taxon>Chlamydomonadales</taxon>
        <taxon>Volvocaceae</taxon>
        <taxon>Volvox</taxon>
    </lineage>
</organism>
<dbReference type="AlphaFoldDB" id="D8U4N1"/>
<dbReference type="FunCoup" id="D8U4N1">
    <property type="interactions" value="1659"/>
</dbReference>
<gene>
    <name evidence="4" type="ORF">VOLCADRAFT_106033</name>
</gene>
<dbReference type="KEGG" id="vcn:VOLCADRAFT_106033"/>
<dbReference type="GO" id="GO:0071014">
    <property type="term" value="C:post-mRNA release spliceosomal complex"/>
    <property type="evidence" value="ECO:0007669"/>
    <property type="project" value="TreeGrafter"/>
</dbReference>
<dbReference type="STRING" id="3068.D8U4N1"/>
<sequence length="466" mass="50767">MSSLAAAKADNFYYPPDFDPKKHQTLNKYNGQHPLRERAAKLDQGILVIRFEIPFNIWCDKCGEHIAKGERFNAEKKAIGQYYSTKILQFTMTHHCGCKITIQTDPKRAEYLVVEGARKKLPFTLLILLFLPLLLLLQLLLPLVLVEKEESYSAADAEVIELPDEGERERRERDPLYRLEYQQGAKVKALTGAERLAAIHDVVDARTADPYSLNRTLRAALRGEKRAAAALDTRRAELGLPDSVPLLAPSDGDTLAAQVAFLTSSARAVASAEARRKRILEQDIFTSSSSFRAAAPGAAGSAVVVDAASEKRHPAPAHPPPSKRPALSTAPAPAAPKVRVAVTQLAAASGDRQATRAELGAEVPATRYQQDREAAAQEGQPEPLEEDQVAAQKTRGALTGSSCMARAVDGAAPPGCRDEEQQRRDSNRADVAAGLPKRSLKDRAAELQKRRQCLGGVGLTLNRQEL</sequence>
<dbReference type="RefSeq" id="XP_002953594.1">
    <property type="nucleotide sequence ID" value="XM_002953548.1"/>
</dbReference>
<keyword evidence="5" id="KW-1185">Reference proteome</keyword>
<dbReference type="GO" id="GO:0005684">
    <property type="term" value="C:U2-type spliceosomal complex"/>
    <property type="evidence" value="ECO:0007669"/>
    <property type="project" value="TreeGrafter"/>
</dbReference>
<dbReference type="Pfam" id="PF04502">
    <property type="entry name" value="Saf4_Yju2"/>
    <property type="match status" value="1"/>
</dbReference>
<feature type="compositionally biased region" description="Basic and acidic residues" evidence="2">
    <location>
        <begin position="416"/>
        <end position="428"/>
    </location>
</feature>
<keyword evidence="3" id="KW-0812">Transmembrane</keyword>
<dbReference type="InParanoid" id="D8U4N1"/>
<name>D8U4N1_VOLCA</name>
<dbReference type="PANTHER" id="PTHR12111:SF2">
    <property type="entry name" value="SPLICING FACTOR YJU2B-RELATED"/>
    <property type="match status" value="1"/>
</dbReference>
<evidence type="ECO:0000313" key="4">
    <source>
        <dbReference type="EMBL" id="EFJ45218.1"/>
    </source>
</evidence>
<evidence type="ECO:0000256" key="1">
    <source>
        <dbReference type="ARBA" id="ARBA00005595"/>
    </source>
</evidence>
<comment type="similarity">
    <text evidence="1">Belongs to the CWC16 family.</text>
</comment>
<dbReference type="EMBL" id="GL378358">
    <property type="protein sequence ID" value="EFJ45218.1"/>
    <property type="molecule type" value="Genomic_DNA"/>
</dbReference>
<accession>D8U4N1</accession>
<feature type="compositionally biased region" description="Low complexity" evidence="2">
    <location>
        <begin position="330"/>
        <end position="342"/>
    </location>
</feature>
<keyword evidence="3" id="KW-0472">Membrane</keyword>